<dbReference type="Proteomes" id="UP000634136">
    <property type="component" value="Unassembled WGS sequence"/>
</dbReference>
<accession>A0A834TE95</accession>
<dbReference type="AlphaFoldDB" id="A0A834TE95"/>
<keyword evidence="2" id="KW-1185">Reference proteome</keyword>
<proteinExistence type="predicted"/>
<reference evidence="1" key="1">
    <citation type="submission" date="2020-09" db="EMBL/GenBank/DDBJ databases">
        <title>Genome-Enabled Discovery of Anthraquinone Biosynthesis in Senna tora.</title>
        <authorList>
            <person name="Kang S.-H."/>
            <person name="Pandey R.P."/>
            <person name="Lee C.-M."/>
            <person name="Sim J.-S."/>
            <person name="Jeong J.-T."/>
            <person name="Choi B.-S."/>
            <person name="Jung M."/>
            <person name="Ginzburg D."/>
            <person name="Zhao K."/>
            <person name="Won S.Y."/>
            <person name="Oh T.-J."/>
            <person name="Yu Y."/>
            <person name="Kim N.-H."/>
            <person name="Lee O.R."/>
            <person name="Lee T.-H."/>
            <person name="Bashyal P."/>
            <person name="Kim T.-S."/>
            <person name="Lee W.-H."/>
            <person name="Kawkins C."/>
            <person name="Kim C.-K."/>
            <person name="Kim J.S."/>
            <person name="Ahn B.O."/>
            <person name="Rhee S.Y."/>
            <person name="Sohng J.K."/>
        </authorList>
    </citation>
    <scope>NUCLEOTIDE SEQUENCE</scope>
    <source>
        <tissue evidence="1">Leaf</tissue>
    </source>
</reference>
<comment type="caution">
    <text evidence="1">The sequence shown here is derived from an EMBL/GenBank/DDBJ whole genome shotgun (WGS) entry which is preliminary data.</text>
</comment>
<dbReference type="EMBL" id="JAAIUW010000008">
    <property type="protein sequence ID" value="KAF7820528.1"/>
    <property type="molecule type" value="Genomic_DNA"/>
</dbReference>
<sequence>MTNQTEEFIVFRVIPPWIPILRRTKRSLFCSSVNGHDDVTSN</sequence>
<protein>
    <submittedName>
        <fullName evidence="1">Uncharacterized protein</fullName>
    </submittedName>
</protein>
<organism evidence="1 2">
    <name type="scientific">Senna tora</name>
    <dbReference type="NCBI Taxonomy" id="362788"/>
    <lineage>
        <taxon>Eukaryota</taxon>
        <taxon>Viridiplantae</taxon>
        <taxon>Streptophyta</taxon>
        <taxon>Embryophyta</taxon>
        <taxon>Tracheophyta</taxon>
        <taxon>Spermatophyta</taxon>
        <taxon>Magnoliopsida</taxon>
        <taxon>eudicotyledons</taxon>
        <taxon>Gunneridae</taxon>
        <taxon>Pentapetalae</taxon>
        <taxon>rosids</taxon>
        <taxon>fabids</taxon>
        <taxon>Fabales</taxon>
        <taxon>Fabaceae</taxon>
        <taxon>Caesalpinioideae</taxon>
        <taxon>Cassia clade</taxon>
        <taxon>Senna</taxon>
    </lineage>
</organism>
<evidence type="ECO:0000313" key="2">
    <source>
        <dbReference type="Proteomes" id="UP000634136"/>
    </source>
</evidence>
<gene>
    <name evidence="1" type="ORF">G2W53_025983</name>
</gene>
<evidence type="ECO:0000313" key="1">
    <source>
        <dbReference type="EMBL" id="KAF7820528.1"/>
    </source>
</evidence>
<name>A0A834TE95_9FABA</name>